<evidence type="ECO:0000313" key="3">
    <source>
        <dbReference type="EMBL" id="MBB6564082.1"/>
    </source>
</evidence>
<organism evidence="3 4">
    <name type="scientific">Acidovorax soli</name>
    <dbReference type="NCBI Taxonomy" id="592050"/>
    <lineage>
        <taxon>Bacteria</taxon>
        <taxon>Pseudomonadati</taxon>
        <taxon>Pseudomonadota</taxon>
        <taxon>Betaproteobacteria</taxon>
        <taxon>Burkholderiales</taxon>
        <taxon>Comamonadaceae</taxon>
        <taxon>Acidovorax</taxon>
    </lineage>
</organism>
<feature type="compositionally biased region" description="Low complexity" evidence="1">
    <location>
        <begin position="155"/>
        <end position="173"/>
    </location>
</feature>
<dbReference type="AlphaFoldDB" id="A0A7X0PM06"/>
<sequence length="297" mass="30901">MHSPSQPSPPTTTPPLTVLQRTRRALAIALLSTLACSLAAPAWAAPPKKKAAPAAAAKNSSHKTYNKAGASFQYPTSWKVVLDETDASMGGIHNVDLEGPDDERITLSFIPFMAGKDIEAFAARAAHRRAELAAQEGAAAATATQAPQPSPPPQQQQQQQQQPPIPPEQEVVSAPPPDTASPAAGAATAAPAPAPVPAPAATSKVSSITPITSSTITRRLSGGKEVKGVLHHFSYVGQDSSVPVEAGFFAMDFSPTSSVTIMTQAQVEHAKSMEAAQILVLGSLRYRPAAQSKQSNK</sequence>
<accession>A0A7X0PM06</accession>
<evidence type="ECO:0000256" key="2">
    <source>
        <dbReference type="SAM" id="SignalP"/>
    </source>
</evidence>
<reference evidence="3 4" key="1">
    <citation type="submission" date="2020-08" db="EMBL/GenBank/DDBJ databases">
        <title>Functional genomics of gut bacteria from endangered species of beetles.</title>
        <authorList>
            <person name="Carlos-Shanley C."/>
        </authorList>
    </citation>
    <scope>NUCLEOTIDE SEQUENCE [LARGE SCALE GENOMIC DNA]</scope>
    <source>
        <strain evidence="3 4">S00198</strain>
    </source>
</reference>
<dbReference type="RefSeq" id="WP_184865748.1">
    <property type="nucleotide sequence ID" value="NZ_JACHLK010000028.1"/>
</dbReference>
<feature type="signal peptide" evidence="2">
    <location>
        <begin position="1"/>
        <end position="44"/>
    </location>
</feature>
<dbReference type="Proteomes" id="UP000575083">
    <property type="component" value="Unassembled WGS sequence"/>
</dbReference>
<keyword evidence="2" id="KW-0732">Signal</keyword>
<gene>
    <name evidence="3" type="ORF">HNP48_006808</name>
</gene>
<proteinExistence type="predicted"/>
<dbReference type="EMBL" id="JACHLK010000028">
    <property type="protein sequence ID" value="MBB6564082.1"/>
    <property type="molecule type" value="Genomic_DNA"/>
</dbReference>
<comment type="caution">
    <text evidence="3">The sequence shown here is derived from an EMBL/GenBank/DDBJ whole genome shotgun (WGS) entry which is preliminary data.</text>
</comment>
<feature type="compositionally biased region" description="Low complexity" evidence="1">
    <location>
        <begin position="180"/>
        <end position="191"/>
    </location>
</feature>
<feature type="chain" id="PRO_5031356401" evidence="2">
    <location>
        <begin position="45"/>
        <end position="297"/>
    </location>
</feature>
<feature type="region of interest" description="Disordered" evidence="1">
    <location>
        <begin position="133"/>
        <end position="206"/>
    </location>
</feature>
<keyword evidence="4" id="KW-1185">Reference proteome</keyword>
<feature type="compositionally biased region" description="Low complexity" evidence="1">
    <location>
        <begin position="133"/>
        <end position="147"/>
    </location>
</feature>
<protein>
    <submittedName>
        <fullName evidence="3">SRNA-binding protein</fullName>
    </submittedName>
</protein>
<evidence type="ECO:0000313" key="4">
    <source>
        <dbReference type="Proteomes" id="UP000575083"/>
    </source>
</evidence>
<evidence type="ECO:0000256" key="1">
    <source>
        <dbReference type="SAM" id="MobiDB-lite"/>
    </source>
</evidence>
<name>A0A7X0PM06_9BURK</name>